<organism evidence="1 2">
    <name type="scientific">Mycena alexandri</name>
    <dbReference type="NCBI Taxonomy" id="1745969"/>
    <lineage>
        <taxon>Eukaryota</taxon>
        <taxon>Fungi</taxon>
        <taxon>Dikarya</taxon>
        <taxon>Basidiomycota</taxon>
        <taxon>Agaricomycotina</taxon>
        <taxon>Agaricomycetes</taxon>
        <taxon>Agaricomycetidae</taxon>
        <taxon>Agaricales</taxon>
        <taxon>Marasmiineae</taxon>
        <taxon>Mycenaceae</taxon>
        <taxon>Mycena</taxon>
    </lineage>
</organism>
<sequence length="293" mass="32707">MPSETAVAVGSPGEASRQVIVSAPPTTRKVTNHLGTGEDADTSWDVGGRLEDVWGLEIQKILESEINNMRREATTMRSAVEKIQHALVATQGDVMTLQQSRIDLDDSLELHETLQRILQAYNDLIYDTHRTAGNGRAVLTMIQKETLKTAEFHFVTHLLDVEREPSTNLPVPNNFDDCRRAALAILTPVELAICRALAGRFDDGRTAWQHRKPDMATALARVEALGVLAPSELVELERFLRLNPERMALQTDEPGTDRHLFAKVGAYHSVAAEKKRLSELKIEQARFANNLWD</sequence>
<proteinExistence type="predicted"/>
<keyword evidence="2" id="KW-1185">Reference proteome</keyword>
<dbReference type="EMBL" id="JARJCM010000068">
    <property type="protein sequence ID" value="KAJ7032977.1"/>
    <property type="molecule type" value="Genomic_DNA"/>
</dbReference>
<evidence type="ECO:0000313" key="2">
    <source>
        <dbReference type="Proteomes" id="UP001218188"/>
    </source>
</evidence>
<reference evidence="1" key="1">
    <citation type="submission" date="2023-03" db="EMBL/GenBank/DDBJ databases">
        <title>Massive genome expansion in bonnet fungi (Mycena s.s.) driven by repeated elements and novel gene families across ecological guilds.</title>
        <authorList>
            <consortium name="Lawrence Berkeley National Laboratory"/>
            <person name="Harder C.B."/>
            <person name="Miyauchi S."/>
            <person name="Viragh M."/>
            <person name="Kuo A."/>
            <person name="Thoen E."/>
            <person name="Andreopoulos B."/>
            <person name="Lu D."/>
            <person name="Skrede I."/>
            <person name="Drula E."/>
            <person name="Henrissat B."/>
            <person name="Morin E."/>
            <person name="Kohler A."/>
            <person name="Barry K."/>
            <person name="LaButti K."/>
            <person name="Morin E."/>
            <person name="Salamov A."/>
            <person name="Lipzen A."/>
            <person name="Mereny Z."/>
            <person name="Hegedus B."/>
            <person name="Baldrian P."/>
            <person name="Stursova M."/>
            <person name="Weitz H."/>
            <person name="Taylor A."/>
            <person name="Grigoriev I.V."/>
            <person name="Nagy L.G."/>
            <person name="Martin F."/>
            <person name="Kauserud H."/>
        </authorList>
    </citation>
    <scope>NUCLEOTIDE SEQUENCE</scope>
    <source>
        <strain evidence="1">CBHHK200</strain>
    </source>
</reference>
<comment type="caution">
    <text evidence="1">The sequence shown here is derived from an EMBL/GenBank/DDBJ whole genome shotgun (WGS) entry which is preliminary data.</text>
</comment>
<accession>A0AAD6X1D0</accession>
<name>A0AAD6X1D0_9AGAR</name>
<evidence type="ECO:0000313" key="1">
    <source>
        <dbReference type="EMBL" id="KAJ7032977.1"/>
    </source>
</evidence>
<dbReference type="AlphaFoldDB" id="A0AAD6X1D0"/>
<dbReference type="Proteomes" id="UP001218188">
    <property type="component" value="Unassembled WGS sequence"/>
</dbReference>
<gene>
    <name evidence="1" type="ORF">C8F04DRAFT_1396247</name>
</gene>
<protein>
    <submittedName>
        <fullName evidence="1">Uncharacterized protein</fullName>
    </submittedName>
</protein>